<dbReference type="RefSeq" id="WP_183133426.1">
    <property type="nucleotide sequence ID" value="NZ_RBOW01000434.1"/>
</dbReference>
<evidence type="ECO:0000313" key="1">
    <source>
        <dbReference type="EMBL" id="RMN31805.1"/>
    </source>
</evidence>
<dbReference type="InterPro" id="IPR037914">
    <property type="entry name" value="SpoVT-AbrB_sf"/>
</dbReference>
<evidence type="ECO:0000313" key="2">
    <source>
        <dbReference type="Proteomes" id="UP000281372"/>
    </source>
</evidence>
<organism evidence="1 2">
    <name type="scientific">Pseudomonas cannabina</name>
    <dbReference type="NCBI Taxonomy" id="86840"/>
    <lineage>
        <taxon>Bacteria</taxon>
        <taxon>Pseudomonadati</taxon>
        <taxon>Pseudomonadota</taxon>
        <taxon>Gammaproteobacteria</taxon>
        <taxon>Pseudomonadales</taxon>
        <taxon>Pseudomonadaceae</taxon>
        <taxon>Pseudomonas</taxon>
    </lineage>
</organism>
<dbReference type="EMBL" id="RBOW01000434">
    <property type="protein sequence ID" value="RMN31805.1"/>
    <property type="molecule type" value="Genomic_DNA"/>
</dbReference>
<dbReference type="SUPFAM" id="SSF89447">
    <property type="entry name" value="AbrB/MazE/MraZ-like"/>
    <property type="match status" value="1"/>
</dbReference>
<comment type="caution">
    <text evidence="1">The sequence shown here is derived from an EMBL/GenBank/DDBJ whole genome shotgun (WGS) entry which is preliminary data.</text>
</comment>
<sequence length="106" mass="12012">MSSHHLWTIQCQETNDCSGDLIINLPSELLNQMALAIGDDLAVDVVGRSIILRPISDLATRQARIGVAARQDFSRTYRHRLRYLLNISTSQQMQPMGSSTSWWRRG</sequence>
<protein>
    <submittedName>
        <fullName evidence="1">Antitoxin</fullName>
    </submittedName>
</protein>
<proteinExistence type="predicted"/>
<reference evidence="1 2" key="1">
    <citation type="submission" date="2018-08" db="EMBL/GenBank/DDBJ databases">
        <title>Recombination of ecologically and evolutionarily significant loci maintains genetic cohesion in the Pseudomonas syringae species complex.</title>
        <authorList>
            <person name="Dillon M."/>
            <person name="Thakur S."/>
            <person name="Almeida R.N.D."/>
            <person name="Weir B.S."/>
            <person name="Guttman D.S."/>
        </authorList>
    </citation>
    <scope>NUCLEOTIDE SEQUENCE [LARGE SCALE GENOMIC DNA]</scope>
    <source>
        <strain evidence="1 2">ICMP 2821</strain>
    </source>
</reference>
<dbReference type="AlphaFoldDB" id="A0A3M3L9X1"/>
<accession>A0A3M3L9X1</accession>
<name>A0A3M3L9X1_PSECA</name>
<gene>
    <name evidence="1" type="ORF">ALQ64_03301</name>
</gene>
<dbReference type="Proteomes" id="UP000281372">
    <property type="component" value="Unassembled WGS sequence"/>
</dbReference>